<evidence type="ECO:0000313" key="5">
    <source>
        <dbReference type="EMBL" id="RWU82738.1"/>
    </source>
</evidence>
<comment type="caution">
    <text evidence="5">The sequence shown here is derived from an EMBL/GenBank/DDBJ whole genome shotgun (WGS) entry which is preliminary data.</text>
</comment>
<dbReference type="InterPro" id="IPR050834">
    <property type="entry name" value="Glycosyltransf_2"/>
</dbReference>
<feature type="domain" description="Glycosyltransferase 2-like" evidence="4">
    <location>
        <begin position="192"/>
        <end position="304"/>
    </location>
</feature>
<sequence>MGDSPTGLVPDAAQQLTASDLDAYAAFALRTRSPFAREVLRAGGHTDVLGRVLALGGADGSHTRGLAVLDDAVAAGGVGSLRPEALSVWTSLLLRAGREDQLREVLAKPDLPLTDAERWVLRTDLANPHRTGAGLTGDALAAAERDWLAVLNEVHTPDGLEPVELVPPEGHDTVYQRLTTTLDAAVDGDLVSVVMSAYRPDADLRLAVRGVLQQTWRNLELIIVDDASGPGSDALLEEVAALDPRVRVVRAPRNAGTYAARNLALTVARGRWMTFQDSDDWTHPRRIEHQVRHLLDFPRVLANRTWTLRSYPDLTMTFVGYPARRLNASSLLLDIAQVTELVGDFDVTRKSGDMELPLRLRAVRPGSVRDLSHPSPLAITQLRVGSLSRDDAVPGWTRWDRLAYRDSYLEWHEQLATGRIAPGPGSTRPFPLPRHGWYADRDQRDPAVAWDVVVLGDIRPVAPDALRTLGVARTASASGLRTAIAHAEAPRPLSTKRLDLLPGVSTDVRLGRLGLTSAHEDDAVDLLVVTSPESVLHLDGAGLRPGSVLVVTDTAEPQGWTVAAVDSRCAELFGVTPTWGGPAAVHEPGSPVRAAVPADRWTDADLADVVGARWLEVPGHRRPSAADGIAIGHHLPDAREHWPEPATAIRAAHPGTVVLADRGEVPVEVHCLHGLGAVTKALGRRRPPPSWLSFAGTGMTPREFLSHIDAFVHLGVWGRAAEHATREALAAGLPCVVGTDAAPSGLTGRIRCVAPDEVGAALAELLAEPAAADAATAAREAAWTRTLHDLVATPTAPDPN</sequence>
<dbReference type="AlphaFoldDB" id="A0A444B350"/>
<dbReference type="InterPro" id="IPR029044">
    <property type="entry name" value="Nucleotide-diphossugar_trans"/>
</dbReference>
<dbReference type="CDD" id="cd00761">
    <property type="entry name" value="Glyco_tranf_GTA_type"/>
    <property type="match status" value="1"/>
</dbReference>
<name>A0A444B350_9MICO</name>
<gene>
    <name evidence="5" type="ORF">CWN80_11375</name>
</gene>
<dbReference type="RefSeq" id="WP_128277304.1">
    <property type="nucleotide sequence ID" value="NZ_PIPF01000010.1"/>
</dbReference>
<dbReference type="Proteomes" id="UP000288711">
    <property type="component" value="Unassembled WGS sequence"/>
</dbReference>
<protein>
    <recommendedName>
        <fullName evidence="4">Glycosyltransferase 2-like domain-containing protein</fullName>
    </recommendedName>
</protein>
<evidence type="ECO:0000259" key="4">
    <source>
        <dbReference type="Pfam" id="PF00535"/>
    </source>
</evidence>
<keyword evidence="3" id="KW-0808">Transferase</keyword>
<accession>A0A444B350</accession>
<reference evidence="5 6" key="1">
    <citation type="journal article" date="2009" name="Int. J. Syst. Evol. Microbiol.">
        <title>Janibacter hoylei sp. nov., Bacillus isronensis sp. nov. and Bacillus aryabhattai sp. nov., isolated from cryotubes used for collecting air from the upper atmosphere.</title>
        <authorList>
            <person name="Shivaji S."/>
            <person name="Chaturvedi P."/>
            <person name="Begum Z."/>
            <person name="Pindi P.K."/>
            <person name="Manorama R."/>
            <person name="Padmanaban D.A."/>
            <person name="Shouche Y.S."/>
            <person name="Pawar S."/>
            <person name="Vaishampayan P."/>
            <person name="Dutt C.B."/>
            <person name="Datta G.N."/>
            <person name="Manchanda R.K."/>
            <person name="Rao U.R."/>
            <person name="Bhargava P.M."/>
            <person name="Narlikar J.V."/>
        </authorList>
    </citation>
    <scope>NUCLEOTIDE SEQUENCE [LARGE SCALE GENOMIC DNA]</scope>
    <source>
        <strain evidence="5 6">PVAS-1</strain>
    </source>
</reference>
<dbReference type="EMBL" id="PIPF01000010">
    <property type="protein sequence ID" value="RWU82738.1"/>
    <property type="molecule type" value="Genomic_DNA"/>
</dbReference>
<dbReference type="GO" id="GO:0016757">
    <property type="term" value="F:glycosyltransferase activity"/>
    <property type="evidence" value="ECO:0007669"/>
    <property type="project" value="UniProtKB-KW"/>
</dbReference>
<keyword evidence="6" id="KW-1185">Reference proteome</keyword>
<evidence type="ECO:0000313" key="6">
    <source>
        <dbReference type="Proteomes" id="UP000288711"/>
    </source>
</evidence>
<evidence type="ECO:0000256" key="2">
    <source>
        <dbReference type="ARBA" id="ARBA00022676"/>
    </source>
</evidence>
<keyword evidence="2" id="KW-0328">Glycosyltransferase</keyword>
<dbReference type="PANTHER" id="PTHR43685">
    <property type="entry name" value="GLYCOSYLTRANSFERASE"/>
    <property type="match status" value="1"/>
</dbReference>
<dbReference type="Gene3D" id="3.90.550.10">
    <property type="entry name" value="Spore Coat Polysaccharide Biosynthesis Protein SpsA, Chain A"/>
    <property type="match status" value="1"/>
</dbReference>
<dbReference type="InterPro" id="IPR001173">
    <property type="entry name" value="Glyco_trans_2-like"/>
</dbReference>
<dbReference type="Pfam" id="PF00535">
    <property type="entry name" value="Glycos_transf_2"/>
    <property type="match status" value="1"/>
</dbReference>
<evidence type="ECO:0000256" key="1">
    <source>
        <dbReference type="ARBA" id="ARBA00006739"/>
    </source>
</evidence>
<evidence type="ECO:0000256" key="3">
    <source>
        <dbReference type="ARBA" id="ARBA00022679"/>
    </source>
</evidence>
<organism evidence="5 6">
    <name type="scientific">Janibacter hoylei PVAS-1</name>
    <dbReference type="NCBI Taxonomy" id="1210046"/>
    <lineage>
        <taxon>Bacteria</taxon>
        <taxon>Bacillati</taxon>
        <taxon>Actinomycetota</taxon>
        <taxon>Actinomycetes</taxon>
        <taxon>Micrococcales</taxon>
        <taxon>Intrasporangiaceae</taxon>
        <taxon>Janibacter</taxon>
    </lineage>
</organism>
<dbReference type="PANTHER" id="PTHR43685:SF5">
    <property type="entry name" value="GLYCOSYLTRANSFERASE EPSE-RELATED"/>
    <property type="match status" value="1"/>
</dbReference>
<comment type="similarity">
    <text evidence="1">Belongs to the glycosyltransferase 2 family.</text>
</comment>
<dbReference type="SUPFAM" id="SSF53448">
    <property type="entry name" value="Nucleotide-diphospho-sugar transferases"/>
    <property type="match status" value="1"/>
</dbReference>
<proteinExistence type="inferred from homology"/>